<sequence length="1214" mass="135051">MAAASGCRRSSGEEKDYCKSGLIVAHFNRHSFVLYLSIVLLTISLSPQRKGTSSYSHQGFGCESKLYSLDHGHEKPQDKKKKTSGLATLKKKFIKRRKSSRSADHAKQMRELLSGWDVRDVNALVEEYEGTSALKELYLQANLARPEARTLQKDMAELYQYKYCTDVDLIFQETCFPVHRAILAARCPFFKTLLSSSPEYGAEIIMDINTAGIDMPMFSALLHYLYTGEFGMEDSRFQNVDILVQLSEEFGTPNSLDVDMRALFDYMCYYDVVLSFSSNSDLVETFGGSQNCLDEELRAHKAIISSRSPFFRHLLQRRIRTDVVDLSVLHSSPSVGSLSEVQALVAGKLNMTRAEEAMELYHIALFLEFNMLAQGCEDIIAESISLDTLIAILKWSSQPYGSKWVHRQALHFLCEEFTQVMTSEVFYELSKDHLLTAIQSDYLQASEQDILKYLIKWGEHQLMKRIADREPNLLSGTAHSVNKRGVKRRDLDIEELREILSPLLPFVRIEHILPMNSEVLSDAMKRGLISTPPSDMLPTSEGGKSNAWLRQKNAGIYVRPRLFSPYVEEAKAVASLFNFLHEHCQAEDLVASLMFGGRVELVLCGAGMCHALFDTMGAFVSLINATTSGSSDLSHGWTRVAGAALAAVAACGAFTSLWWLSLQSVLDEMMVEQTDLVRLRMVRMSNVPDTLYMVNNAVPQCCHVITHQQVSTNQTSPPSVIANEIPAEAGEVVYVFIICISPQSPGCERDDQAAAGAAPHRAGARAYALNCGEGATVSYEIQIRVLREFGLSDAAAELLQNPHKFFPDERFGDESPLLTVRQSGRCRVNSTPTAETMFTELDSFVAFHPPLPPPPPPYHPPATPIHNQFKVGWKQRVPSQHPSRSFSYPCNHSLFHSRTAPKAAPPVYLPGVKAAPPDCTNTAALGRQTVAAAAAVMAAEKQVCTQPLLNELMPDIAMGVSAMSLKDRRLPELTVDTELSQAVTEVGPGPPQHISCIQNRHMPTSRKKHAIEQKIDARENPQEYPDFYDFSNAACRPSTPAPNRHSPLPSQGIYFGPDLYSHNKASPSGLKSAYLPSQISPKKQEDSRREYLLSHDGHQHRQKNEPIHLDVLEQPPQRLDLALAAQENAGNGPVHVRGRAKVETDLTYGLTSNRPSLSAYNSDVPEERPGRRLADDEPLEHGAQRNADLEREDGVSRGRRSPNKPDFLYKKSAL</sequence>
<dbReference type="Gene3D" id="3.30.710.10">
    <property type="entry name" value="Potassium Channel Kv1.1, Chain A"/>
    <property type="match status" value="2"/>
</dbReference>
<dbReference type="InterPro" id="IPR042345">
    <property type="entry name" value="Btbd7"/>
</dbReference>
<feature type="region of interest" description="Disordered" evidence="1">
    <location>
        <begin position="1067"/>
        <end position="1089"/>
    </location>
</feature>
<dbReference type="OrthoDB" id="2347980at2759"/>
<evidence type="ECO:0000259" key="2">
    <source>
        <dbReference type="PROSITE" id="PS50097"/>
    </source>
</evidence>
<feature type="domain" description="BTB" evidence="2">
    <location>
        <begin position="270"/>
        <end position="345"/>
    </location>
</feature>
<dbReference type="InterPro" id="IPR011705">
    <property type="entry name" value="BACK"/>
</dbReference>
<dbReference type="InterPro" id="IPR000210">
    <property type="entry name" value="BTB/POZ_dom"/>
</dbReference>
<organism evidence="3 4">
    <name type="scientific">Hirundo rustica rustica</name>
    <dbReference type="NCBI Taxonomy" id="333673"/>
    <lineage>
        <taxon>Eukaryota</taxon>
        <taxon>Metazoa</taxon>
        <taxon>Chordata</taxon>
        <taxon>Craniata</taxon>
        <taxon>Vertebrata</taxon>
        <taxon>Euteleostomi</taxon>
        <taxon>Archelosauria</taxon>
        <taxon>Archosauria</taxon>
        <taxon>Dinosauria</taxon>
        <taxon>Saurischia</taxon>
        <taxon>Theropoda</taxon>
        <taxon>Coelurosauria</taxon>
        <taxon>Aves</taxon>
        <taxon>Neognathae</taxon>
        <taxon>Neoaves</taxon>
        <taxon>Telluraves</taxon>
        <taxon>Australaves</taxon>
        <taxon>Passeriformes</taxon>
        <taxon>Sylvioidea</taxon>
        <taxon>Hirundinidae</taxon>
        <taxon>Hirundo</taxon>
    </lineage>
</organism>
<dbReference type="PROSITE" id="PS50097">
    <property type="entry name" value="BTB"/>
    <property type="match status" value="2"/>
</dbReference>
<dbReference type="InterPro" id="IPR047934">
    <property type="entry name" value="BTBD7_BTB_POZ_first"/>
</dbReference>
<dbReference type="Pfam" id="PF00651">
    <property type="entry name" value="BTB"/>
    <property type="match status" value="2"/>
</dbReference>
<dbReference type="Gene3D" id="1.25.40.420">
    <property type="match status" value="1"/>
</dbReference>
<dbReference type="AlphaFoldDB" id="A0A3M0JCU8"/>
<dbReference type="FunFam" id="3.30.710.10:FF:000056">
    <property type="entry name" value="BTB/POZ domain-containing protein 7"/>
    <property type="match status" value="1"/>
</dbReference>
<dbReference type="InterPro" id="IPR047936">
    <property type="entry name" value="BTBD7_BACK"/>
</dbReference>
<evidence type="ECO:0000313" key="4">
    <source>
        <dbReference type="Proteomes" id="UP000269221"/>
    </source>
</evidence>
<dbReference type="CDD" id="cd18489">
    <property type="entry name" value="BACK_BTBD7"/>
    <property type="match status" value="1"/>
</dbReference>
<comment type="caution">
    <text evidence="3">The sequence shown here is derived from an EMBL/GenBank/DDBJ whole genome shotgun (WGS) entry which is preliminary data.</text>
</comment>
<feature type="domain" description="BTB" evidence="2">
    <location>
        <begin position="165"/>
        <end position="234"/>
    </location>
</feature>
<dbReference type="SMART" id="SM00225">
    <property type="entry name" value="BTB"/>
    <property type="match status" value="2"/>
</dbReference>
<gene>
    <name evidence="3" type="ORF">DUI87_25014</name>
</gene>
<feature type="compositionally biased region" description="Polar residues" evidence="1">
    <location>
        <begin position="1149"/>
        <end position="1161"/>
    </location>
</feature>
<dbReference type="CDD" id="cd18283">
    <property type="entry name" value="BTB1_POZ_BTBD7"/>
    <property type="match status" value="1"/>
</dbReference>
<evidence type="ECO:0000313" key="3">
    <source>
        <dbReference type="EMBL" id="RMB98795.1"/>
    </source>
</evidence>
<dbReference type="GO" id="GO:0061138">
    <property type="term" value="P:morphogenesis of a branching epithelium"/>
    <property type="evidence" value="ECO:0007669"/>
    <property type="project" value="InterPro"/>
</dbReference>
<dbReference type="Pfam" id="PF07707">
    <property type="entry name" value="BACK"/>
    <property type="match status" value="1"/>
</dbReference>
<protein>
    <recommendedName>
        <fullName evidence="2">BTB domain-containing protein</fullName>
    </recommendedName>
</protein>
<accession>A0A3M0JCU8</accession>
<dbReference type="PANTHER" id="PTHR16064:SF3">
    <property type="entry name" value="BTB_POZ DOMAIN-CONTAINING PROTEIN 7"/>
    <property type="match status" value="1"/>
</dbReference>
<dbReference type="EMBL" id="QRBI01000152">
    <property type="protein sequence ID" value="RMB98795.1"/>
    <property type="molecule type" value="Genomic_DNA"/>
</dbReference>
<dbReference type="SMART" id="SM00875">
    <property type="entry name" value="BACK"/>
    <property type="match status" value="1"/>
</dbReference>
<reference evidence="3 4" key="1">
    <citation type="submission" date="2018-07" db="EMBL/GenBank/DDBJ databases">
        <title>A high quality draft genome assembly of the barn swallow (H. rustica rustica).</title>
        <authorList>
            <person name="Formenti G."/>
            <person name="Chiara M."/>
            <person name="Poveda L."/>
            <person name="Francoijs K.-J."/>
            <person name="Bonisoli-Alquati A."/>
            <person name="Canova L."/>
            <person name="Gianfranceschi L."/>
            <person name="Horner D.S."/>
            <person name="Saino N."/>
        </authorList>
    </citation>
    <scope>NUCLEOTIDE SEQUENCE [LARGE SCALE GENOMIC DNA]</scope>
    <source>
        <strain evidence="3">Chelidonia</strain>
        <tissue evidence="3">Blood</tissue>
    </source>
</reference>
<proteinExistence type="predicted"/>
<feature type="compositionally biased region" description="Basic and acidic residues" evidence="1">
    <location>
        <begin position="1165"/>
        <end position="1196"/>
    </location>
</feature>
<dbReference type="STRING" id="333673.A0A3M0JCU8"/>
<dbReference type="PANTHER" id="PTHR16064">
    <property type="entry name" value="BTB POZ DOMAIN CONTAINING 7"/>
    <property type="match status" value="1"/>
</dbReference>
<keyword evidence="4" id="KW-1185">Reference proteome</keyword>
<name>A0A3M0JCU8_HIRRU</name>
<dbReference type="Proteomes" id="UP000269221">
    <property type="component" value="Unassembled WGS sequence"/>
</dbReference>
<dbReference type="InterPro" id="IPR011333">
    <property type="entry name" value="SKP1/BTB/POZ_sf"/>
</dbReference>
<evidence type="ECO:0000256" key="1">
    <source>
        <dbReference type="SAM" id="MobiDB-lite"/>
    </source>
</evidence>
<feature type="region of interest" description="Disordered" evidence="1">
    <location>
        <begin position="1148"/>
        <end position="1214"/>
    </location>
</feature>
<dbReference type="SUPFAM" id="SSF54695">
    <property type="entry name" value="POZ domain"/>
    <property type="match status" value="2"/>
</dbReference>